<comment type="caution">
    <text evidence="2">The sequence shown here is derived from an EMBL/GenBank/DDBJ whole genome shotgun (WGS) entry which is preliminary data.</text>
</comment>
<keyword evidence="3" id="KW-1185">Reference proteome</keyword>
<evidence type="ECO:0000256" key="1">
    <source>
        <dbReference type="SAM" id="MobiDB-lite"/>
    </source>
</evidence>
<proteinExistence type="predicted"/>
<protein>
    <submittedName>
        <fullName evidence="2">Uncharacterized protein</fullName>
    </submittedName>
</protein>
<name>A0AAE0TJG8_9BIVA</name>
<dbReference type="EMBL" id="JAEAOA010002046">
    <property type="protein sequence ID" value="KAK3611396.1"/>
    <property type="molecule type" value="Genomic_DNA"/>
</dbReference>
<organism evidence="2 3">
    <name type="scientific">Potamilus streckersoni</name>
    <dbReference type="NCBI Taxonomy" id="2493646"/>
    <lineage>
        <taxon>Eukaryota</taxon>
        <taxon>Metazoa</taxon>
        <taxon>Spiralia</taxon>
        <taxon>Lophotrochozoa</taxon>
        <taxon>Mollusca</taxon>
        <taxon>Bivalvia</taxon>
        <taxon>Autobranchia</taxon>
        <taxon>Heteroconchia</taxon>
        <taxon>Palaeoheterodonta</taxon>
        <taxon>Unionida</taxon>
        <taxon>Unionoidea</taxon>
        <taxon>Unionidae</taxon>
        <taxon>Ambleminae</taxon>
        <taxon>Lampsilini</taxon>
        <taxon>Potamilus</taxon>
    </lineage>
</organism>
<reference evidence="2" key="2">
    <citation type="journal article" date="2021" name="Genome Biol. Evol.">
        <title>Developing a high-quality reference genome for a parasitic bivalve with doubly uniparental inheritance (Bivalvia: Unionida).</title>
        <authorList>
            <person name="Smith C.H."/>
        </authorList>
    </citation>
    <scope>NUCLEOTIDE SEQUENCE</scope>
    <source>
        <strain evidence="2">CHS0354</strain>
        <tissue evidence="2">Mantle</tissue>
    </source>
</reference>
<reference evidence="2" key="3">
    <citation type="submission" date="2023-05" db="EMBL/GenBank/DDBJ databases">
        <authorList>
            <person name="Smith C.H."/>
        </authorList>
    </citation>
    <scope>NUCLEOTIDE SEQUENCE</scope>
    <source>
        <strain evidence="2">CHS0354</strain>
        <tissue evidence="2">Mantle</tissue>
    </source>
</reference>
<evidence type="ECO:0000313" key="3">
    <source>
        <dbReference type="Proteomes" id="UP001195483"/>
    </source>
</evidence>
<dbReference type="Proteomes" id="UP001195483">
    <property type="component" value="Unassembled WGS sequence"/>
</dbReference>
<evidence type="ECO:0000313" key="2">
    <source>
        <dbReference type="EMBL" id="KAK3611396.1"/>
    </source>
</evidence>
<gene>
    <name evidence="2" type="ORF">CHS0354_034838</name>
</gene>
<feature type="compositionally biased region" description="Polar residues" evidence="1">
    <location>
        <begin position="79"/>
        <end position="94"/>
    </location>
</feature>
<accession>A0AAE0TJG8</accession>
<reference evidence="2" key="1">
    <citation type="journal article" date="2021" name="Genome Biol. Evol.">
        <title>A High-Quality Reference Genome for a Parasitic Bivalve with Doubly Uniparental Inheritance (Bivalvia: Unionida).</title>
        <authorList>
            <person name="Smith C.H."/>
        </authorList>
    </citation>
    <scope>NUCLEOTIDE SEQUENCE</scope>
    <source>
        <strain evidence="2">CHS0354</strain>
    </source>
</reference>
<dbReference type="AlphaFoldDB" id="A0AAE0TJG8"/>
<feature type="region of interest" description="Disordered" evidence="1">
    <location>
        <begin position="79"/>
        <end position="100"/>
    </location>
</feature>
<sequence length="100" mass="11460">MLNRFISRPYQTSSQTKGVNMLASKARGYLLTRFTGLWKKSQLSFDLGMWSNVVVAAENYYKDINCFHQKEKDKKTLRENQNVAADSNMMTATATGRVEK</sequence>